<dbReference type="GO" id="GO:0008033">
    <property type="term" value="P:tRNA processing"/>
    <property type="evidence" value="ECO:0007669"/>
    <property type="project" value="InterPro"/>
</dbReference>
<evidence type="ECO:0000259" key="2">
    <source>
        <dbReference type="Pfam" id="PF20976"/>
    </source>
</evidence>
<dbReference type="GO" id="GO:0000171">
    <property type="term" value="F:ribonuclease MRP activity"/>
    <property type="evidence" value="ECO:0007669"/>
    <property type="project" value="TreeGrafter"/>
</dbReference>
<dbReference type="Pfam" id="PF20976">
    <property type="entry name" value="Pop8"/>
    <property type="match status" value="1"/>
</dbReference>
<dbReference type="PANTHER" id="PTHR28173">
    <property type="entry name" value="RIBONUCLEASES P/MRP PROTEIN SUBUNIT POP8"/>
    <property type="match status" value="1"/>
</dbReference>
<dbReference type="EMBL" id="ML732158">
    <property type="protein sequence ID" value="KAB8078401.1"/>
    <property type="molecule type" value="Genomic_DNA"/>
</dbReference>
<dbReference type="GO" id="GO:0000172">
    <property type="term" value="C:ribonuclease MRP complex"/>
    <property type="evidence" value="ECO:0007669"/>
    <property type="project" value="InterPro"/>
</dbReference>
<evidence type="ECO:0000313" key="3">
    <source>
        <dbReference type="EMBL" id="KAB8078401.1"/>
    </source>
</evidence>
<dbReference type="OrthoDB" id="5530243at2759"/>
<evidence type="ECO:0000256" key="1">
    <source>
        <dbReference type="SAM" id="MobiDB-lite"/>
    </source>
</evidence>
<dbReference type="GO" id="GO:0004526">
    <property type="term" value="F:ribonuclease P activity"/>
    <property type="evidence" value="ECO:0007669"/>
    <property type="project" value="TreeGrafter"/>
</dbReference>
<dbReference type="Proteomes" id="UP000326565">
    <property type="component" value="Unassembled WGS sequence"/>
</dbReference>
<keyword evidence="4" id="KW-1185">Reference proteome</keyword>
<feature type="region of interest" description="Disordered" evidence="1">
    <location>
        <begin position="1"/>
        <end position="32"/>
    </location>
</feature>
<dbReference type="InterPro" id="IPR020347">
    <property type="entry name" value="Pop8"/>
</dbReference>
<dbReference type="GO" id="GO:0005655">
    <property type="term" value="C:nucleolar ribonuclease P complex"/>
    <property type="evidence" value="ECO:0007669"/>
    <property type="project" value="InterPro"/>
</dbReference>
<sequence length="163" mass="17363">MSFSNTETVSSKRKAPDDRATPKTAPSQAIHFTSRNPPWTYLKLQLVHQPGTSTTTQSHPLDPLTARTYLNSALSQFLGLSGTTVSIDILKISPESPQQKPTKKFVWARAPRQDAPAVVAALSSWVGGGTGGGAVDNVAWRVCAKGNYLGALTQGSGEDLFVP</sequence>
<organism evidence="3 4">
    <name type="scientific">Aspergillus leporis</name>
    <dbReference type="NCBI Taxonomy" id="41062"/>
    <lineage>
        <taxon>Eukaryota</taxon>
        <taxon>Fungi</taxon>
        <taxon>Dikarya</taxon>
        <taxon>Ascomycota</taxon>
        <taxon>Pezizomycotina</taxon>
        <taxon>Eurotiomycetes</taxon>
        <taxon>Eurotiomycetidae</taxon>
        <taxon>Eurotiales</taxon>
        <taxon>Aspergillaceae</taxon>
        <taxon>Aspergillus</taxon>
        <taxon>Aspergillus subgen. Circumdati</taxon>
    </lineage>
</organism>
<proteinExistence type="predicted"/>
<dbReference type="GO" id="GO:0000294">
    <property type="term" value="P:nuclear-transcribed mRNA catabolic process, RNase MRP-dependent"/>
    <property type="evidence" value="ECO:0007669"/>
    <property type="project" value="TreeGrafter"/>
</dbReference>
<protein>
    <recommendedName>
        <fullName evidence="2">Ribonucleases P/MRP subunit Pop8-like domain-containing protein</fullName>
    </recommendedName>
</protein>
<evidence type="ECO:0000313" key="4">
    <source>
        <dbReference type="Proteomes" id="UP000326565"/>
    </source>
</evidence>
<dbReference type="AlphaFoldDB" id="A0A5N5XCK0"/>
<accession>A0A5N5XCK0</accession>
<dbReference type="GO" id="GO:0034965">
    <property type="term" value="P:intronic box C/D snoRNA processing"/>
    <property type="evidence" value="ECO:0007669"/>
    <property type="project" value="TreeGrafter"/>
</dbReference>
<reference evidence="3 4" key="1">
    <citation type="submission" date="2019-04" db="EMBL/GenBank/DDBJ databases">
        <title>Friends and foes A comparative genomics study of 23 Aspergillus species from section Flavi.</title>
        <authorList>
            <consortium name="DOE Joint Genome Institute"/>
            <person name="Kjaerbolling I."/>
            <person name="Vesth T."/>
            <person name="Frisvad J.C."/>
            <person name="Nybo J.L."/>
            <person name="Theobald S."/>
            <person name="Kildgaard S."/>
            <person name="Isbrandt T."/>
            <person name="Kuo A."/>
            <person name="Sato A."/>
            <person name="Lyhne E.K."/>
            <person name="Kogle M.E."/>
            <person name="Wiebenga A."/>
            <person name="Kun R.S."/>
            <person name="Lubbers R.J."/>
            <person name="Makela M.R."/>
            <person name="Barry K."/>
            <person name="Chovatia M."/>
            <person name="Clum A."/>
            <person name="Daum C."/>
            <person name="Haridas S."/>
            <person name="He G."/>
            <person name="LaButti K."/>
            <person name="Lipzen A."/>
            <person name="Mondo S."/>
            <person name="Riley R."/>
            <person name="Salamov A."/>
            <person name="Simmons B.A."/>
            <person name="Magnuson J.K."/>
            <person name="Henrissat B."/>
            <person name="Mortensen U.H."/>
            <person name="Larsen T.O."/>
            <person name="Devries R.P."/>
            <person name="Grigoriev I.V."/>
            <person name="Machida M."/>
            <person name="Baker S.E."/>
            <person name="Andersen M.R."/>
        </authorList>
    </citation>
    <scope>NUCLEOTIDE SEQUENCE [LARGE SCALE GENOMIC DNA]</scope>
    <source>
        <strain evidence="3 4">CBS 151.66</strain>
    </source>
</reference>
<dbReference type="InterPro" id="IPR049128">
    <property type="entry name" value="Pop8-like_dom"/>
</dbReference>
<gene>
    <name evidence="3" type="ORF">BDV29DRAFT_2428</name>
</gene>
<feature type="domain" description="Ribonucleases P/MRP subunit Pop8-like" evidence="2">
    <location>
        <begin position="38"/>
        <end position="125"/>
    </location>
</feature>
<dbReference type="PANTHER" id="PTHR28173:SF1">
    <property type="entry name" value="RIBONUCLEASES P_MRP PROTEIN SUBUNIT POP8"/>
    <property type="match status" value="1"/>
</dbReference>
<name>A0A5N5XCK0_9EURO</name>